<dbReference type="AlphaFoldDB" id="A0A0G0KMS3"/>
<proteinExistence type="predicted"/>
<reference evidence="2 3" key="1">
    <citation type="journal article" date="2015" name="Nature">
        <title>rRNA introns, odd ribosomes, and small enigmatic genomes across a large radiation of phyla.</title>
        <authorList>
            <person name="Brown C.T."/>
            <person name="Hug L.A."/>
            <person name="Thomas B.C."/>
            <person name="Sharon I."/>
            <person name="Castelle C.J."/>
            <person name="Singh A."/>
            <person name="Wilkins M.J."/>
            <person name="Williams K.H."/>
            <person name="Banfield J.F."/>
        </authorList>
    </citation>
    <scope>NUCLEOTIDE SEQUENCE [LARGE SCALE GENOMIC DNA]</scope>
</reference>
<dbReference type="Proteomes" id="UP000034231">
    <property type="component" value="Unassembled WGS sequence"/>
</dbReference>
<evidence type="ECO:0000313" key="2">
    <source>
        <dbReference type="EMBL" id="KKQ50464.1"/>
    </source>
</evidence>
<sequence length="197" mass="22858">MIVLGILGLIGYLYLSWRTLRENYQEEDIIAFSWVAILLFLVGGRLSYGLINWGVWVDNPGAWLEFWRMDEASLIGASGLWMAFVLLITRDKDWKIWPFLENSLVSVVFLLMISALILMNWPIVLALVGAIVLTVPMKKKYRSLQWYKSGRKGFLFFWFSICFWLIFAVISRLWWTGGISLLFIVGLFMLGNDKLSK</sequence>
<keyword evidence="1" id="KW-0472">Membrane</keyword>
<feature type="transmembrane region" description="Helical" evidence="1">
    <location>
        <begin position="173"/>
        <end position="191"/>
    </location>
</feature>
<feature type="transmembrane region" description="Helical" evidence="1">
    <location>
        <begin position="31"/>
        <end position="51"/>
    </location>
</feature>
<keyword evidence="1" id="KW-0812">Transmembrane</keyword>
<accession>A0A0G0KMS3</accession>
<comment type="caution">
    <text evidence="2">The sequence shown here is derived from an EMBL/GenBank/DDBJ whole genome shotgun (WGS) entry which is preliminary data.</text>
</comment>
<organism evidence="2 3">
    <name type="scientific">Candidatus Shapirobacteria bacterium GW2011_GWE1_38_10</name>
    <dbReference type="NCBI Taxonomy" id="1618488"/>
    <lineage>
        <taxon>Bacteria</taxon>
        <taxon>Candidatus Shapironibacteriota</taxon>
    </lineage>
</organism>
<dbReference type="EMBL" id="LBTX01000005">
    <property type="protein sequence ID" value="KKQ50464.1"/>
    <property type="molecule type" value="Genomic_DNA"/>
</dbReference>
<protein>
    <recommendedName>
        <fullName evidence="4">Prolipoprotein diacylglyceryl transferase</fullName>
    </recommendedName>
</protein>
<name>A0A0G0KMS3_9BACT</name>
<keyword evidence="1" id="KW-1133">Transmembrane helix</keyword>
<evidence type="ECO:0000313" key="3">
    <source>
        <dbReference type="Proteomes" id="UP000034231"/>
    </source>
</evidence>
<feature type="transmembrane region" description="Helical" evidence="1">
    <location>
        <begin position="72"/>
        <end position="89"/>
    </location>
</feature>
<feature type="transmembrane region" description="Helical" evidence="1">
    <location>
        <begin position="109"/>
        <end position="137"/>
    </location>
</feature>
<evidence type="ECO:0008006" key="4">
    <source>
        <dbReference type="Google" id="ProtNLM"/>
    </source>
</evidence>
<evidence type="ECO:0000256" key="1">
    <source>
        <dbReference type="SAM" id="Phobius"/>
    </source>
</evidence>
<gene>
    <name evidence="2" type="ORF">US68_C0005G0031</name>
</gene>
<feature type="transmembrane region" description="Helical" evidence="1">
    <location>
        <begin position="149"/>
        <end position="167"/>
    </location>
</feature>